<keyword evidence="2" id="KW-1185">Reference proteome</keyword>
<accession>A0A9P5MUE4</accession>
<reference evidence="1" key="1">
    <citation type="submission" date="2019-10" db="EMBL/GenBank/DDBJ databases">
        <authorList>
            <consortium name="DOE Joint Genome Institute"/>
            <person name="Kuo A."/>
            <person name="Miyauchi S."/>
            <person name="Kiss E."/>
            <person name="Drula E."/>
            <person name="Kohler A."/>
            <person name="Sanchez-Garcia M."/>
            <person name="Andreopoulos B."/>
            <person name="Barry K.W."/>
            <person name="Bonito G."/>
            <person name="Buee M."/>
            <person name="Carver A."/>
            <person name="Chen C."/>
            <person name="Cichocki N."/>
            <person name="Clum A."/>
            <person name="Culley D."/>
            <person name="Crous P.W."/>
            <person name="Fauchery L."/>
            <person name="Girlanda M."/>
            <person name="Hayes R."/>
            <person name="Keri Z."/>
            <person name="LaButti K."/>
            <person name="Lipzen A."/>
            <person name="Lombard V."/>
            <person name="Magnuson J."/>
            <person name="Maillard F."/>
            <person name="Morin E."/>
            <person name="Murat C."/>
            <person name="Nolan M."/>
            <person name="Ohm R."/>
            <person name="Pangilinan J."/>
            <person name="Pereira M."/>
            <person name="Perotto S."/>
            <person name="Peter M."/>
            <person name="Riley R."/>
            <person name="Sitrit Y."/>
            <person name="Stielow B."/>
            <person name="Szollosi G."/>
            <person name="Zifcakova L."/>
            <person name="Stursova M."/>
            <person name="Spatafora J.W."/>
            <person name="Tedersoo L."/>
            <person name="Vaario L.-M."/>
            <person name="Yamada A."/>
            <person name="Yan M."/>
            <person name="Wang P."/>
            <person name="Xu J."/>
            <person name="Bruns T."/>
            <person name="Baldrian P."/>
            <person name="Vilgalys R."/>
            <person name="Henrissat B."/>
            <person name="Grigoriev I.V."/>
            <person name="Hibbett D."/>
            <person name="Nagy L.G."/>
            <person name="Martin F.M."/>
        </authorList>
    </citation>
    <scope>NUCLEOTIDE SEQUENCE</scope>
    <source>
        <strain evidence="1">Prilba</strain>
    </source>
</reference>
<dbReference type="InterPro" id="IPR032675">
    <property type="entry name" value="LRR_dom_sf"/>
</dbReference>
<proteinExistence type="predicted"/>
<dbReference type="AlphaFoldDB" id="A0A9P5MUE4"/>
<dbReference type="OrthoDB" id="2595178at2759"/>
<dbReference type="Gene3D" id="3.80.10.10">
    <property type="entry name" value="Ribonuclease Inhibitor"/>
    <property type="match status" value="1"/>
</dbReference>
<gene>
    <name evidence="1" type="ORF">DFH94DRAFT_747578</name>
</gene>
<dbReference type="Proteomes" id="UP000759537">
    <property type="component" value="Unassembled WGS sequence"/>
</dbReference>
<dbReference type="EMBL" id="WHVB01000010">
    <property type="protein sequence ID" value="KAF8479097.1"/>
    <property type="molecule type" value="Genomic_DNA"/>
</dbReference>
<dbReference type="SUPFAM" id="SSF52047">
    <property type="entry name" value="RNI-like"/>
    <property type="match status" value="1"/>
</dbReference>
<sequence length="468" mass="51831">MSLASTYTETPAIFLQPRPLARTPGSFVLLRLLPQPRPVKPLPAEVWFKVLSYVVDDGEDGRMGLPERRARSRKKWELLFVCKSWVNVVLPLLYSRIHIFTVSTLQKFVAHLASSDQRWDSIRRIPYSTPGRWVQTLDLSEIVLEHSTELLSVDSNLIRLFPLLPFLTSLYLVPEMLLSNRVLAALQAKDGIGELRSLKGVKVSVPVGDASAQPPAPSPDAVIRLLGNCPRLEQLEIACPDVNSLELESVLDMDLSSFRDEAEVTPPPLHFPDLKSLCLCPIPIGSLFLALLRTPLPALRHLVVAPHTAQLSAILAAHGRGLISLRINTPRHLSTTIGDVPPPPVLTSCPELHHLALDQQLLPVLTLLEPAQDDGGSVGASGSPHPHPHPLRVLTIPRPNARFFREVEALLPRLPSLTVVRARTVRWLRAGVTGKALEAGVQGEMHEWRHRFARRGVRLVDGDWRDPG</sequence>
<name>A0A9P5MUE4_9AGAM</name>
<evidence type="ECO:0000313" key="1">
    <source>
        <dbReference type="EMBL" id="KAF8479097.1"/>
    </source>
</evidence>
<reference evidence="1" key="2">
    <citation type="journal article" date="2020" name="Nat. Commun.">
        <title>Large-scale genome sequencing of mycorrhizal fungi provides insights into the early evolution of symbiotic traits.</title>
        <authorList>
            <person name="Miyauchi S."/>
            <person name="Kiss E."/>
            <person name="Kuo A."/>
            <person name="Drula E."/>
            <person name="Kohler A."/>
            <person name="Sanchez-Garcia M."/>
            <person name="Morin E."/>
            <person name="Andreopoulos B."/>
            <person name="Barry K.W."/>
            <person name="Bonito G."/>
            <person name="Buee M."/>
            <person name="Carver A."/>
            <person name="Chen C."/>
            <person name="Cichocki N."/>
            <person name="Clum A."/>
            <person name="Culley D."/>
            <person name="Crous P.W."/>
            <person name="Fauchery L."/>
            <person name="Girlanda M."/>
            <person name="Hayes R.D."/>
            <person name="Keri Z."/>
            <person name="LaButti K."/>
            <person name="Lipzen A."/>
            <person name="Lombard V."/>
            <person name="Magnuson J."/>
            <person name="Maillard F."/>
            <person name="Murat C."/>
            <person name="Nolan M."/>
            <person name="Ohm R.A."/>
            <person name="Pangilinan J."/>
            <person name="Pereira M.F."/>
            <person name="Perotto S."/>
            <person name="Peter M."/>
            <person name="Pfister S."/>
            <person name="Riley R."/>
            <person name="Sitrit Y."/>
            <person name="Stielow J.B."/>
            <person name="Szollosi G."/>
            <person name="Zifcakova L."/>
            <person name="Stursova M."/>
            <person name="Spatafora J.W."/>
            <person name="Tedersoo L."/>
            <person name="Vaario L.M."/>
            <person name="Yamada A."/>
            <person name="Yan M."/>
            <person name="Wang P."/>
            <person name="Xu J."/>
            <person name="Bruns T."/>
            <person name="Baldrian P."/>
            <person name="Vilgalys R."/>
            <person name="Dunand C."/>
            <person name="Henrissat B."/>
            <person name="Grigoriev I.V."/>
            <person name="Hibbett D."/>
            <person name="Nagy L.G."/>
            <person name="Martin F.M."/>
        </authorList>
    </citation>
    <scope>NUCLEOTIDE SEQUENCE</scope>
    <source>
        <strain evidence="1">Prilba</strain>
    </source>
</reference>
<protein>
    <recommendedName>
        <fullName evidence="3">F-box domain-containing protein</fullName>
    </recommendedName>
</protein>
<comment type="caution">
    <text evidence="1">The sequence shown here is derived from an EMBL/GenBank/DDBJ whole genome shotgun (WGS) entry which is preliminary data.</text>
</comment>
<evidence type="ECO:0000313" key="2">
    <source>
        <dbReference type="Proteomes" id="UP000759537"/>
    </source>
</evidence>
<evidence type="ECO:0008006" key="3">
    <source>
        <dbReference type="Google" id="ProtNLM"/>
    </source>
</evidence>
<organism evidence="1 2">
    <name type="scientific">Russula ochroleuca</name>
    <dbReference type="NCBI Taxonomy" id="152965"/>
    <lineage>
        <taxon>Eukaryota</taxon>
        <taxon>Fungi</taxon>
        <taxon>Dikarya</taxon>
        <taxon>Basidiomycota</taxon>
        <taxon>Agaricomycotina</taxon>
        <taxon>Agaricomycetes</taxon>
        <taxon>Russulales</taxon>
        <taxon>Russulaceae</taxon>
        <taxon>Russula</taxon>
    </lineage>
</organism>